<evidence type="ECO:0000259" key="18">
    <source>
        <dbReference type="PROSITE" id="PS51186"/>
    </source>
</evidence>
<keyword evidence="10" id="KW-0315">Glutamine amidotransferase</keyword>
<evidence type="ECO:0000256" key="1">
    <source>
        <dbReference type="ARBA" id="ARBA00004812"/>
    </source>
</evidence>
<dbReference type="InterPro" id="IPR002474">
    <property type="entry name" value="CarbamoylP_synth_ssu_N"/>
</dbReference>
<dbReference type="PRINTS" id="PR00096">
    <property type="entry name" value="GATASE"/>
</dbReference>
<feature type="region of interest" description="Disordered" evidence="17">
    <location>
        <begin position="224"/>
        <end position="243"/>
    </location>
</feature>
<dbReference type="EC" id="6.3.5.5" evidence="4"/>
<dbReference type="InterPro" id="IPR036480">
    <property type="entry name" value="CarbP_synth_ssu_N_sf"/>
</dbReference>
<dbReference type="InterPro" id="IPR000182">
    <property type="entry name" value="GNAT_dom"/>
</dbReference>
<comment type="pathway">
    <text evidence="1">Pyrimidine metabolism; UMP biosynthesis via de novo pathway; (S)-dihydroorotate from bicarbonate: step 1/3.</text>
</comment>
<dbReference type="Proteomes" id="UP001465755">
    <property type="component" value="Unassembled WGS sequence"/>
</dbReference>
<evidence type="ECO:0000256" key="10">
    <source>
        <dbReference type="ARBA" id="ARBA00022962"/>
    </source>
</evidence>
<dbReference type="Pfam" id="PF00583">
    <property type="entry name" value="Acetyltransf_1"/>
    <property type="match status" value="1"/>
</dbReference>
<dbReference type="Pfam" id="PF00117">
    <property type="entry name" value="GATase"/>
    <property type="match status" value="1"/>
</dbReference>
<dbReference type="AlphaFoldDB" id="A0AAW1P7K1"/>
<sequence>MLPARSLQSLHVPACTASTRSYPLDPQFAGLHPEASHRRTRGRTASQQHCRASDQAAEGFLQRQSISAAEPEYFRCCICFDTNFTTRGKLAHHLLRHAEFSEEAGSTGSSICPYCGAAGYARAHLAQHLQTCSCMGRVLVPPDKLHMLSQEHLDQDPRYAALLHGEAPAGRIVVRPMHPSHIFEAAYLTTEAFLVDKEPPGFKWTLQELQRDVHRYMMDPSPVTQRQVSMEPDPRWEPPWDSSAHTAKDRAEAFRIAQLNAWGRWVWLAAELIPRDKWELAPGQTSRVAGAIAVMLHSRSASLRKLEPLTKQAPELMLDTALWVENQPPPNLPHQRAAFMWWTGTSSRYRRQGIAQLLLAAAEKVAANAGFTHAYVQANTRQRDAHSPLGAWFNKEYRAAKALYARAGYAEYIHPAPFLRARTDGSVWSGKAFGAGGNVVAEVVFNTSITGYQEIMTDPSYQGQFVVFTHPHIGNTGINLDDMESKKAHLSGIVVRDLSCIVSNYRSAMSLAEYCKQQGVLGIADVDTRAITRRLRDTGALNGIITTDASISDDQLVRQAKEWSILGKDLVAEVTCAEPYEWTDDTEDEWEFSPDVLATNGLEPLHVVAYDFGCKHNILRRLASYGCKVTVVPASYPADKALAISSDGIFLSNGPGDPSALPYAVETVKQLLGKKPIFGICMGHQILGQALGSTTFKLKFGHHGGNHPIRFSPSGRIEVSAQNHNYAVNPDSLPKNVEVTHINLNDGTCAGIKSSDLKLLGIQYHPEASPGPHDGDVSFQAFVDMMRAERASRPGATSETGLPMVGV</sequence>
<comment type="similarity">
    <text evidence="3">Belongs to the CarA family.</text>
</comment>
<dbReference type="NCBIfam" id="TIGR01368">
    <property type="entry name" value="CPSaseIIsmall"/>
    <property type="match status" value="1"/>
</dbReference>
<dbReference type="HAMAP" id="MF_01209">
    <property type="entry name" value="CPSase_S_chain"/>
    <property type="match status" value="1"/>
</dbReference>
<dbReference type="NCBIfam" id="NF009475">
    <property type="entry name" value="PRK12838.1"/>
    <property type="match status" value="1"/>
</dbReference>
<dbReference type="SMART" id="SM01097">
    <property type="entry name" value="CPSase_sm_chain"/>
    <property type="match status" value="1"/>
</dbReference>
<comment type="catalytic activity">
    <reaction evidence="14">
        <text>L-glutamine + H2O = L-glutamate + NH4(+)</text>
        <dbReference type="Rhea" id="RHEA:15889"/>
        <dbReference type="ChEBI" id="CHEBI:15377"/>
        <dbReference type="ChEBI" id="CHEBI:28938"/>
        <dbReference type="ChEBI" id="CHEBI:29985"/>
        <dbReference type="ChEBI" id="CHEBI:58359"/>
    </reaction>
</comment>
<dbReference type="InterPro" id="IPR016181">
    <property type="entry name" value="Acyl_CoA_acyltransferase"/>
</dbReference>
<reference evidence="19 20" key="1">
    <citation type="journal article" date="2024" name="Nat. Commun.">
        <title>Phylogenomics reveals the evolutionary origins of lichenization in chlorophyte algae.</title>
        <authorList>
            <person name="Puginier C."/>
            <person name="Libourel C."/>
            <person name="Otte J."/>
            <person name="Skaloud P."/>
            <person name="Haon M."/>
            <person name="Grisel S."/>
            <person name="Petersen M."/>
            <person name="Berrin J.G."/>
            <person name="Delaux P.M."/>
            <person name="Dal Grande F."/>
            <person name="Keller J."/>
        </authorList>
    </citation>
    <scope>NUCLEOTIDE SEQUENCE [LARGE SCALE GENOMIC DNA]</scope>
    <source>
        <strain evidence="19 20">SAG 2036</strain>
    </source>
</reference>
<keyword evidence="6" id="KW-0436">Ligase</keyword>
<dbReference type="SUPFAM" id="SSF52021">
    <property type="entry name" value="Carbamoyl phosphate synthetase, small subunit N-terminal domain"/>
    <property type="match status" value="1"/>
</dbReference>
<gene>
    <name evidence="19" type="ORF">WJX73_004577</name>
</gene>
<dbReference type="GO" id="GO:0016747">
    <property type="term" value="F:acyltransferase activity, transferring groups other than amino-acyl groups"/>
    <property type="evidence" value="ECO:0007669"/>
    <property type="project" value="InterPro"/>
</dbReference>
<dbReference type="GO" id="GO:0006541">
    <property type="term" value="P:glutamine metabolic process"/>
    <property type="evidence" value="ECO:0007669"/>
    <property type="project" value="InterPro"/>
</dbReference>
<dbReference type="PRINTS" id="PR00097">
    <property type="entry name" value="ANTSNTHASEII"/>
</dbReference>
<dbReference type="EMBL" id="JALJOQ010000049">
    <property type="protein sequence ID" value="KAK9804592.1"/>
    <property type="molecule type" value="Genomic_DNA"/>
</dbReference>
<evidence type="ECO:0000256" key="13">
    <source>
        <dbReference type="ARBA" id="ARBA00044031"/>
    </source>
</evidence>
<evidence type="ECO:0000256" key="4">
    <source>
        <dbReference type="ARBA" id="ARBA00012738"/>
    </source>
</evidence>
<evidence type="ECO:0000256" key="7">
    <source>
        <dbReference type="ARBA" id="ARBA00022605"/>
    </source>
</evidence>
<dbReference type="InterPro" id="IPR035686">
    <property type="entry name" value="CPSase_GATase1"/>
</dbReference>
<dbReference type="InterPro" id="IPR006274">
    <property type="entry name" value="CarbamoylP_synth_ssu"/>
</dbReference>
<keyword evidence="20" id="KW-1185">Reference proteome</keyword>
<evidence type="ECO:0000256" key="15">
    <source>
        <dbReference type="ARBA" id="ARBA00074572"/>
    </source>
</evidence>
<evidence type="ECO:0000256" key="8">
    <source>
        <dbReference type="ARBA" id="ARBA00022741"/>
    </source>
</evidence>
<evidence type="ECO:0000256" key="17">
    <source>
        <dbReference type="SAM" id="MobiDB-lite"/>
    </source>
</evidence>
<keyword evidence="7" id="KW-0028">Amino-acid biosynthesis</keyword>
<feature type="domain" description="N-acetyltransferase" evidence="18">
    <location>
        <begin position="333"/>
        <end position="434"/>
    </location>
</feature>
<evidence type="ECO:0000256" key="11">
    <source>
        <dbReference type="ARBA" id="ARBA00022975"/>
    </source>
</evidence>
<keyword evidence="11" id="KW-0665">Pyrimidine biosynthesis</keyword>
<comment type="pathway">
    <text evidence="2">Amino-acid biosynthesis; L-arginine biosynthesis; carbamoyl phosphate from bicarbonate: step 1/1.</text>
</comment>
<organism evidence="19 20">
    <name type="scientific">Symbiochloris irregularis</name>
    <dbReference type="NCBI Taxonomy" id="706552"/>
    <lineage>
        <taxon>Eukaryota</taxon>
        <taxon>Viridiplantae</taxon>
        <taxon>Chlorophyta</taxon>
        <taxon>core chlorophytes</taxon>
        <taxon>Trebouxiophyceae</taxon>
        <taxon>Trebouxiales</taxon>
        <taxon>Trebouxiaceae</taxon>
        <taxon>Symbiochloris</taxon>
    </lineage>
</organism>
<evidence type="ECO:0000256" key="3">
    <source>
        <dbReference type="ARBA" id="ARBA00007800"/>
    </source>
</evidence>
<dbReference type="PANTHER" id="PTHR11405:SF4">
    <property type="entry name" value="CARBAMOYL-PHOSPHATE SYNTHASE ARGININE-SPECIFIC SMALL CHAIN"/>
    <property type="match status" value="1"/>
</dbReference>
<dbReference type="CDD" id="cd01744">
    <property type="entry name" value="GATase1_CPSase"/>
    <property type="match status" value="1"/>
</dbReference>
<evidence type="ECO:0000256" key="9">
    <source>
        <dbReference type="ARBA" id="ARBA00022840"/>
    </source>
</evidence>
<dbReference type="FunFam" id="3.40.50.880:FF:000034">
    <property type="entry name" value="carbamoyl-phosphate synthase small chain, chloroplastic"/>
    <property type="match status" value="1"/>
</dbReference>
<evidence type="ECO:0000313" key="20">
    <source>
        <dbReference type="Proteomes" id="UP001465755"/>
    </source>
</evidence>
<evidence type="ECO:0000256" key="2">
    <source>
        <dbReference type="ARBA" id="ARBA00005077"/>
    </source>
</evidence>
<dbReference type="GO" id="GO:0005951">
    <property type="term" value="C:carbamoyl-phosphate synthase complex"/>
    <property type="evidence" value="ECO:0007669"/>
    <property type="project" value="TreeGrafter"/>
</dbReference>
<dbReference type="Gene3D" id="3.40.50.880">
    <property type="match status" value="1"/>
</dbReference>
<dbReference type="Pfam" id="PF00988">
    <property type="entry name" value="CPSase_sm_chain"/>
    <property type="match status" value="1"/>
</dbReference>
<evidence type="ECO:0000256" key="16">
    <source>
        <dbReference type="ARBA" id="ARBA00083899"/>
    </source>
</evidence>
<accession>A0AAW1P7K1</accession>
<dbReference type="PANTHER" id="PTHR11405">
    <property type="entry name" value="CARBAMOYLTRANSFERASE FAMILY MEMBER"/>
    <property type="match status" value="1"/>
</dbReference>
<dbReference type="GO" id="GO:0006207">
    <property type="term" value="P:'de novo' pyrimidine nucleobase biosynthetic process"/>
    <property type="evidence" value="ECO:0007669"/>
    <property type="project" value="InterPro"/>
</dbReference>
<keyword evidence="8" id="KW-0547">Nucleotide-binding</keyword>
<dbReference type="PROSITE" id="PS51273">
    <property type="entry name" value="GATASE_TYPE_1"/>
    <property type="match status" value="1"/>
</dbReference>
<dbReference type="GO" id="GO:0006221">
    <property type="term" value="P:pyrimidine nucleotide biosynthetic process"/>
    <property type="evidence" value="ECO:0007669"/>
    <property type="project" value="UniProtKB-KW"/>
</dbReference>
<evidence type="ECO:0000256" key="5">
    <source>
        <dbReference type="ARBA" id="ARBA00022571"/>
    </source>
</evidence>
<comment type="caution">
    <text evidence="19">The sequence shown here is derived from an EMBL/GenBank/DDBJ whole genome shotgun (WGS) entry which is preliminary data.</text>
</comment>
<protein>
    <recommendedName>
        <fullName evidence="15">Carbamoyl phosphate synthase small chain, chloroplastic</fullName>
        <ecNumber evidence="4">6.3.5.5</ecNumber>
    </recommendedName>
    <alternativeName>
        <fullName evidence="16">Carbamoyl phosphate synthetase glutamine chain</fullName>
    </alternativeName>
</protein>
<comment type="function">
    <text evidence="12">Small subunit of the arginine-specific carbamoyl phosphate synthase (CPSase). CPSase catalyzes the formation of carbamoyl phosphate from the ammonia moiety of glutamine, carbonate, and phosphate donated by ATP, the first step of the arginine biosynthetic pathway. The small subunit (glutamine amidotransferase) binds and cleaves glutamine to supply the large subunit with the substrate ammonia.</text>
</comment>
<keyword evidence="5" id="KW-0055">Arginine biosynthesis</keyword>
<dbReference type="SUPFAM" id="SSF52317">
    <property type="entry name" value="Class I glutamine amidotransferase-like"/>
    <property type="match status" value="1"/>
</dbReference>
<evidence type="ECO:0000256" key="6">
    <source>
        <dbReference type="ARBA" id="ARBA00022598"/>
    </source>
</evidence>
<dbReference type="GO" id="GO:0004088">
    <property type="term" value="F:carbamoyl-phosphate synthase (glutamine-hydrolyzing) activity"/>
    <property type="evidence" value="ECO:0007669"/>
    <property type="project" value="UniProtKB-EC"/>
</dbReference>
<keyword evidence="9" id="KW-0067">ATP-binding</keyword>
<dbReference type="Gene3D" id="3.40.630.30">
    <property type="match status" value="1"/>
</dbReference>
<dbReference type="GO" id="GO:0005524">
    <property type="term" value="F:ATP binding"/>
    <property type="evidence" value="ECO:0007669"/>
    <property type="project" value="UniProtKB-KW"/>
</dbReference>
<dbReference type="SUPFAM" id="SSF55729">
    <property type="entry name" value="Acyl-CoA N-acyltransferases (Nat)"/>
    <property type="match status" value="1"/>
</dbReference>
<dbReference type="PRINTS" id="PR00099">
    <property type="entry name" value="CPSGATASE"/>
</dbReference>
<dbReference type="PROSITE" id="PS51186">
    <property type="entry name" value="GNAT"/>
    <property type="match status" value="1"/>
</dbReference>
<dbReference type="InterPro" id="IPR029062">
    <property type="entry name" value="Class_I_gatase-like"/>
</dbReference>
<dbReference type="Gene3D" id="3.50.30.20">
    <property type="entry name" value="Carbamoyl-phosphate synthase small subunit, N-terminal domain"/>
    <property type="match status" value="1"/>
</dbReference>
<dbReference type="InterPro" id="IPR017926">
    <property type="entry name" value="GATASE"/>
</dbReference>
<dbReference type="FunFam" id="3.50.30.20:FF:000001">
    <property type="entry name" value="Carbamoyl-phosphate synthase small chain"/>
    <property type="match status" value="1"/>
</dbReference>
<evidence type="ECO:0000313" key="19">
    <source>
        <dbReference type="EMBL" id="KAK9804592.1"/>
    </source>
</evidence>
<evidence type="ECO:0000256" key="14">
    <source>
        <dbReference type="ARBA" id="ARBA00049285"/>
    </source>
</evidence>
<dbReference type="GO" id="GO:0006526">
    <property type="term" value="P:L-arginine biosynthetic process"/>
    <property type="evidence" value="ECO:0007669"/>
    <property type="project" value="UniProtKB-KW"/>
</dbReference>
<proteinExistence type="inferred from homology"/>
<evidence type="ECO:0000256" key="12">
    <source>
        <dbReference type="ARBA" id="ARBA00043861"/>
    </source>
</evidence>
<comment type="subunit">
    <text evidence="13">Heterodimer composed of 2 chains; the small (or glutamine) chain promotes the hydrolysis of glutamine to ammonia, which is used by the large (or ammonia) chain to synthesize carbamoyl phosphate.</text>
</comment>
<name>A0AAW1P7K1_9CHLO</name>